<dbReference type="Proteomes" id="UP001227230">
    <property type="component" value="Chromosome 10"/>
</dbReference>
<gene>
    <name evidence="1" type="ORF">VitviT2T_015780</name>
</gene>
<evidence type="ECO:0000313" key="2">
    <source>
        <dbReference type="Proteomes" id="UP001227230"/>
    </source>
</evidence>
<keyword evidence="2" id="KW-1185">Reference proteome</keyword>
<reference evidence="1 2" key="1">
    <citation type="journal article" date="2023" name="Hortic Res">
        <title>The complete reference genome for grapevine (Vitis vinifera L.) genetics and breeding.</title>
        <authorList>
            <person name="Shi X."/>
            <person name="Cao S."/>
            <person name="Wang X."/>
            <person name="Huang S."/>
            <person name="Wang Y."/>
            <person name="Liu Z."/>
            <person name="Liu W."/>
            <person name="Leng X."/>
            <person name="Peng Y."/>
            <person name="Wang N."/>
            <person name="Wang Y."/>
            <person name="Ma Z."/>
            <person name="Xu X."/>
            <person name="Zhang F."/>
            <person name="Xue H."/>
            <person name="Zhong H."/>
            <person name="Wang Y."/>
            <person name="Zhang K."/>
            <person name="Velt A."/>
            <person name="Avia K."/>
            <person name="Holtgrawe D."/>
            <person name="Grimplet J."/>
            <person name="Matus J.T."/>
            <person name="Ware D."/>
            <person name="Wu X."/>
            <person name="Wang H."/>
            <person name="Liu C."/>
            <person name="Fang Y."/>
            <person name="Rustenholz C."/>
            <person name="Cheng Z."/>
            <person name="Xiao H."/>
            <person name="Zhou Y."/>
        </authorList>
    </citation>
    <scope>NUCLEOTIDE SEQUENCE [LARGE SCALE GENOMIC DNA]</scope>
    <source>
        <strain evidence="2">cv. Pinot noir / PN40024</strain>
        <tissue evidence="1">Leaf</tissue>
    </source>
</reference>
<name>A0ABY9CRK7_VITVI</name>
<organism evidence="1 2">
    <name type="scientific">Vitis vinifera</name>
    <name type="common">Grape</name>
    <dbReference type="NCBI Taxonomy" id="29760"/>
    <lineage>
        <taxon>Eukaryota</taxon>
        <taxon>Viridiplantae</taxon>
        <taxon>Streptophyta</taxon>
        <taxon>Embryophyta</taxon>
        <taxon>Tracheophyta</taxon>
        <taxon>Spermatophyta</taxon>
        <taxon>Magnoliopsida</taxon>
        <taxon>eudicotyledons</taxon>
        <taxon>Gunneridae</taxon>
        <taxon>Pentapetalae</taxon>
        <taxon>rosids</taxon>
        <taxon>Vitales</taxon>
        <taxon>Vitaceae</taxon>
        <taxon>Viteae</taxon>
        <taxon>Vitis</taxon>
    </lineage>
</organism>
<dbReference type="EMBL" id="CP126657">
    <property type="protein sequence ID" value="WJZ97151.1"/>
    <property type="molecule type" value="Genomic_DNA"/>
</dbReference>
<sequence length="87" mass="9922">MKPNSPQRHFAKRPKIACDINHSSQAEVLIPLQQDSTSKGMNYNTQQADRYATSLRNELRLMTSTVFAKQDDVTPQNIKRALIYAET</sequence>
<proteinExistence type="predicted"/>
<accession>A0ABY9CRK7</accession>
<evidence type="ECO:0000313" key="1">
    <source>
        <dbReference type="EMBL" id="WJZ97151.1"/>
    </source>
</evidence>
<protein>
    <submittedName>
        <fullName evidence="1">Uncharacterized protein</fullName>
    </submittedName>
</protein>